<name>A0A2Z4RNE8_PSEPU</name>
<protein>
    <submittedName>
        <fullName evidence="1">Uncharacterized protein</fullName>
    </submittedName>
</protein>
<dbReference type="EMBL" id="CP029693">
    <property type="protein sequence ID" value="AWY42661.1"/>
    <property type="molecule type" value="Genomic_DNA"/>
</dbReference>
<accession>A0A2Z4RNE8</accession>
<proteinExistence type="predicted"/>
<dbReference type="Proteomes" id="UP000250299">
    <property type="component" value="Chromosome"/>
</dbReference>
<evidence type="ECO:0000313" key="1">
    <source>
        <dbReference type="EMBL" id="AWY42661.1"/>
    </source>
</evidence>
<evidence type="ECO:0000313" key="2">
    <source>
        <dbReference type="Proteomes" id="UP000250299"/>
    </source>
</evidence>
<sequence>MGMPQGTLRVPAFERDAERPWLRSHAERGNDLCGQSCATCARLSNFLQRSDKCSTRKCLPAFA</sequence>
<organism evidence="1 2">
    <name type="scientific">Pseudomonas putida</name>
    <name type="common">Arthrobacter siderocapsulatus</name>
    <dbReference type="NCBI Taxonomy" id="303"/>
    <lineage>
        <taxon>Bacteria</taxon>
        <taxon>Pseudomonadati</taxon>
        <taxon>Pseudomonadota</taxon>
        <taxon>Gammaproteobacteria</taxon>
        <taxon>Pseudomonadales</taxon>
        <taxon>Pseudomonadaceae</taxon>
        <taxon>Pseudomonas</taxon>
    </lineage>
</organism>
<gene>
    <name evidence="1" type="ORF">DKY63_23235</name>
</gene>
<dbReference type="OrthoDB" id="7026901at2"/>
<dbReference type="AlphaFoldDB" id="A0A2Z4RNE8"/>
<reference evidence="1 2" key="1">
    <citation type="submission" date="2018-05" db="EMBL/GenBank/DDBJ databases">
        <title>Whole genome sequence of Pseudomonas putida JBC17.</title>
        <authorList>
            <person name="Lee Y.H."/>
            <person name="David K."/>
        </authorList>
    </citation>
    <scope>NUCLEOTIDE SEQUENCE [LARGE SCALE GENOMIC DNA]</scope>
    <source>
        <strain evidence="1 2">JBC17</strain>
    </source>
</reference>